<dbReference type="EMBL" id="BARS01032699">
    <property type="protein sequence ID" value="GAG17502.1"/>
    <property type="molecule type" value="Genomic_DNA"/>
</dbReference>
<proteinExistence type="predicted"/>
<feature type="compositionally biased region" description="Basic residues" evidence="1">
    <location>
        <begin position="28"/>
        <end position="37"/>
    </location>
</feature>
<reference evidence="2" key="1">
    <citation type="journal article" date="2014" name="Front. Microbiol.">
        <title>High frequency of phylogenetically diverse reductive dehalogenase-homologous genes in deep subseafloor sedimentary metagenomes.</title>
        <authorList>
            <person name="Kawai M."/>
            <person name="Futagami T."/>
            <person name="Toyoda A."/>
            <person name="Takaki Y."/>
            <person name="Nishi S."/>
            <person name="Hori S."/>
            <person name="Arai W."/>
            <person name="Tsubouchi T."/>
            <person name="Morono Y."/>
            <person name="Uchiyama I."/>
            <person name="Ito T."/>
            <person name="Fujiyama A."/>
            <person name="Inagaki F."/>
            <person name="Takami H."/>
        </authorList>
    </citation>
    <scope>NUCLEOTIDE SEQUENCE</scope>
    <source>
        <strain evidence="2">Expedition CK06-06</strain>
    </source>
</reference>
<dbReference type="Pfam" id="PF05742">
    <property type="entry name" value="TANGO2"/>
    <property type="match status" value="1"/>
</dbReference>
<gene>
    <name evidence="2" type="ORF">S01H1_50737</name>
</gene>
<feature type="region of interest" description="Disordered" evidence="1">
    <location>
        <begin position="16"/>
        <end position="37"/>
    </location>
</feature>
<feature type="compositionally biased region" description="Basic and acidic residues" evidence="1">
    <location>
        <begin position="16"/>
        <end position="27"/>
    </location>
</feature>
<accession>X0W2F7</accession>
<dbReference type="InterPro" id="IPR008551">
    <property type="entry name" value="TANGO2"/>
</dbReference>
<protein>
    <submittedName>
        <fullName evidence="2">Uncharacterized protein</fullName>
    </submittedName>
</protein>
<comment type="caution">
    <text evidence="2">The sequence shown here is derived from an EMBL/GenBank/DDBJ whole genome shotgun (WGS) entry which is preliminary data.</text>
</comment>
<name>X0W2F7_9ZZZZ</name>
<evidence type="ECO:0000256" key="1">
    <source>
        <dbReference type="SAM" id="MobiDB-lite"/>
    </source>
</evidence>
<evidence type="ECO:0000313" key="2">
    <source>
        <dbReference type="EMBL" id="GAG17502.1"/>
    </source>
</evidence>
<sequence>MLDALEANSAVEAADRIEERVSDEPGRRSSRSTSRSRRGAYNPFNLFIADLERALAITYLETPQRLQLAPGAHVIGNLAPSEWAPKLARIHDAARLAAAVPADSVLDELADVCRGHDGESTEAACVHVPAARYGTRSSILLKIGAAGIADDSRSELRYADGAPCKTRYEDFTPLLLELGLEARLTGGESVVRSAS</sequence>
<organism evidence="2">
    <name type="scientific">marine sediment metagenome</name>
    <dbReference type="NCBI Taxonomy" id="412755"/>
    <lineage>
        <taxon>unclassified sequences</taxon>
        <taxon>metagenomes</taxon>
        <taxon>ecological metagenomes</taxon>
    </lineage>
</organism>
<dbReference type="AlphaFoldDB" id="X0W2F7"/>